<dbReference type="AlphaFoldDB" id="A0A521AM90"/>
<protein>
    <recommendedName>
        <fullName evidence="3">Tetratricopeptide repeat-containing protein</fullName>
    </recommendedName>
</protein>
<dbReference type="RefSeq" id="WP_142712679.1">
    <property type="nucleotide sequence ID" value="NZ_FXTH01000001.1"/>
</dbReference>
<name>A0A521AM90_9BACT</name>
<evidence type="ECO:0008006" key="3">
    <source>
        <dbReference type="Google" id="ProtNLM"/>
    </source>
</evidence>
<dbReference type="PROSITE" id="PS51257">
    <property type="entry name" value="PROKAR_LIPOPROTEIN"/>
    <property type="match status" value="1"/>
</dbReference>
<proteinExistence type="predicted"/>
<reference evidence="1 2" key="1">
    <citation type="submission" date="2017-05" db="EMBL/GenBank/DDBJ databases">
        <authorList>
            <person name="Varghese N."/>
            <person name="Submissions S."/>
        </authorList>
    </citation>
    <scope>NUCLEOTIDE SEQUENCE [LARGE SCALE GENOMIC DNA]</scope>
    <source>
        <strain evidence="1 2">DSM 21194</strain>
    </source>
</reference>
<keyword evidence="2" id="KW-1185">Reference proteome</keyword>
<dbReference type="OrthoDB" id="1524602at2"/>
<sequence>MRFVSFFLLSMLFVACSGSTPENLSEEVDQLLADDSYQEAIQLLENANAEETAEDLAELKEKTYLNYGLYLEYRGPEDSSMRDRMTSALEQYIKVLEINPDNQKARSEIKQIMGIYQTMPDRSPGEEILQDLEALGIEY</sequence>
<dbReference type="Proteomes" id="UP000317593">
    <property type="component" value="Unassembled WGS sequence"/>
</dbReference>
<dbReference type="Gene3D" id="1.25.40.10">
    <property type="entry name" value="Tetratricopeptide repeat domain"/>
    <property type="match status" value="1"/>
</dbReference>
<gene>
    <name evidence="1" type="ORF">SAMN06265218_101214</name>
</gene>
<accession>A0A521AM90</accession>
<organism evidence="1 2">
    <name type="scientific">Fodinibius sediminis</name>
    <dbReference type="NCBI Taxonomy" id="1214077"/>
    <lineage>
        <taxon>Bacteria</taxon>
        <taxon>Pseudomonadati</taxon>
        <taxon>Balneolota</taxon>
        <taxon>Balneolia</taxon>
        <taxon>Balneolales</taxon>
        <taxon>Balneolaceae</taxon>
        <taxon>Fodinibius</taxon>
    </lineage>
</organism>
<evidence type="ECO:0000313" key="1">
    <source>
        <dbReference type="EMBL" id="SMO35954.1"/>
    </source>
</evidence>
<dbReference type="EMBL" id="FXTH01000001">
    <property type="protein sequence ID" value="SMO35954.1"/>
    <property type="molecule type" value="Genomic_DNA"/>
</dbReference>
<dbReference type="InterPro" id="IPR011990">
    <property type="entry name" value="TPR-like_helical_dom_sf"/>
</dbReference>
<evidence type="ECO:0000313" key="2">
    <source>
        <dbReference type="Proteomes" id="UP000317593"/>
    </source>
</evidence>
<dbReference type="SUPFAM" id="SSF48452">
    <property type="entry name" value="TPR-like"/>
    <property type="match status" value="1"/>
</dbReference>